<accession>A0A562ML35</accession>
<dbReference type="Pfam" id="PF05284">
    <property type="entry name" value="DUF736"/>
    <property type="match status" value="1"/>
</dbReference>
<dbReference type="EMBL" id="VLKT01000076">
    <property type="protein sequence ID" value="TWI20614.1"/>
    <property type="molecule type" value="Genomic_DNA"/>
</dbReference>
<dbReference type="InterPro" id="IPR007948">
    <property type="entry name" value="DUF736"/>
</dbReference>
<dbReference type="RefSeq" id="WP_145722905.1">
    <property type="nucleotide sequence ID" value="NZ_BSPF01000097.1"/>
</dbReference>
<gene>
    <name evidence="1" type="ORF">IQ26_06973</name>
</gene>
<proteinExistence type="predicted"/>
<organism evidence="1 2">
    <name type="scientific">Mesorhizobium tianshanense</name>
    <dbReference type="NCBI Taxonomy" id="39844"/>
    <lineage>
        <taxon>Bacteria</taxon>
        <taxon>Pseudomonadati</taxon>
        <taxon>Pseudomonadota</taxon>
        <taxon>Alphaproteobacteria</taxon>
        <taxon>Hyphomicrobiales</taxon>
        <taxon>Phyllobacteriaceae</taxon>
        <taxon>Mesorhizobium</taxon>
    </lineage>
</organism>
<keyword evidence="2" id="KW-1185">Reference proteome</keyword>
<name>A0A562ML35_9HYPH</name>
<reference evidence="1 2" key="1">
    <citation type="journal article" date="2015" name="Stand. Genomic Sci.">
        <title>Genomic Encyclopedia of Bacterial and Archaeal Type Strains, Phase III: the genomes of soil and plant-associated and newly described type strains.</title>
        <authorList>
            <person name="Whitman W.B."/>
            <person name="Woyke T."/>
            <person name="Klenk H.P."/>
            <person name="Zhou Y."/>
            <person name="Lilburn T.G."/>
            <person name="Beck B.J."/>
            <person name="De Vos P."/>
            <person name="Vandamme P."/>
            <person name="Eisen J.A."/>
            <person name="Garrity G."/>
            <person name="Hugenholtz P."/>
            <person name="Kyrpides N.C."/>
        </authorList>
    </citation>
    <scope>NUCLEOTIDE SEQUENCE [LARGE SCALE GENOMIC DNA]</scope>
    <source>
        <strain evidence="1 2">CGMCC 1.2546</strain>
    </source>
</reference>
<comment type="caution">
    <text evidence="1">The sequence shown here is derived from an EMBL/GenBank/DDBJ whole genome shotgun (WGS) entry which is preliminary data.</text>
</comment>
<dbReference type="AlphaFoldDB" id="A0A562ML35"/>
<dbReference type="Proteomes" id="UP000317122">
    <property type="component" value="Unassembled WGS sequence"/>
</dbReference>
<sequence>MRSSIWRKTPENQPSEIDTLHNPALRIIYICGAPHSVELGVAWKPRSGGEELQDYLNVVLDVLSFPEPIRTALFEEDSAVFWYGTGGIGRFGLLGRHSLV</sequence>
<protein>
    <submittedName>
        <fullName evidence="1">Uncharacterized protein DUF736</fullName>
    </submittedName>
</protein>
<evidence type="ECO:0000313" key="1">
    <source>
        <dbReference type="EMBL" id="TWI20614.1"/>
    </source>
</evidence>
<evidence type="ECO:0000313" key="2">
    <source>
        <dbReference type="Proteomes" id="UP000317122"/>
    </source>
</evidence>